<name>A0AAE3G8S5_9GAMM</name>
<protein>
    <submittedName>
        <fullName evidence="2">Membrane protein</fullName>
    </submittedName>
</protein>
<keyword evidence="1" id="KW-1133">Transmembrane helix</keyword>
<evidence type="ECO:0000313" key="2">
    <source>
        <dbReference type="EMBL" id="MCP1677123.1"/>
    </source>
</evidence>
<evidence type="ECO:0000256" key="1">
    <source>
        <dbReference type="SAM" id="Phobius"/>
    </source>
</evidence>
<organism evidence="2 3">
    <name type="scientific">Natronocella acetinitrilica</name>
    <dbReference type="NCBI Taxonomy" id="414046"/>
    <lineage>
        <taxon>Bacteria</taxon>
        <taxon>Pseudomonadati</taxon>
        <taxon>Pseudomonadota</taxon>
        <taxon>Gammaproteobacteria</taxon>
        <taxon>Chromatiales</taxon>
        <taxon>Ectothiorhodospiraceae</taxon>
        <taxon>Natronocella</taxon>
    </lineage>
</organism>
<dbReference type="RefSeq" id="WP_253485246.1">
    <property type="nucleotide sequence ID" value="NZ_JALJXV010000013.1"/>
</dbReference>
<dbReference type="InterPro" id="IPR018692">
    <property type="entry name" value="DUF2189"/>
</dbReference>
<dbReference type="Pfam" id="PF09955">
    <property type="entry name" value="DUF2189"/>
    <property type="match status" value="1"/>
</dbReference>
<sequence length="271" mass="29267">MAGSVAAKLDLGADHPVIIHRVSMEEPWRWLAAGWRDIGRCPGVSVGYGLIWVVLSLMLVGGLWLIDQGSWLLPLIAGFMLMGPLVAVGNYEISRRLQQGMEVSLPPVLLAWRSNPTQIALMGVLLMVFLLAWIRFATILFALFFGVHIPTVETTTIYTDLLLSGTGVSLVLTGTVIGAILAFVAFALSVVSIPRLLDQPNTSVLEAVITSLAVVQQNFKPMLLWGFLLSVVTFAGLAVGFVGLAVALPLLGHASWHAYRDLVSEGTREPK</sequence>
<feature type="transmembrane region" description="Helical" evidence="1">
    <location>
        <begin position="167"/>
        <end position="191"/>
    </location>
</feature>
<dbReference type="Proteomes" id="UP001205843">
    <property type="component" value="Unassembled WGS sequence"/>
</dbReference>
<feature type="transmembrane region" description="Helical" evidence="1">
    <location>
        <begin position="72"/>
        <end position="91"/>
    </location>
</feature>
<gene>
    <name evidence="2" type="ORF">J2T57_004297</name>
</gene>
<feature type="transmembrane region" description="Helical" evidence="1">
    <location>
        <begin position="46"/>
        <end position="66"/>
    </location>
</feature>
<feature type="transmembrane region" description="Helical" evidence="1">
    <location>
        <begin position="225"/>
        <end position="251"/>
    </location>
</feature>
<proteinExistence type="predicted"/>
<accession>A0AAE3G8S5</accession>
<keyword evidence="1" id="KW-0472">Membrane</keyword>
<evidence type="ECO:0000313" key="3">
    <source>
        <dbReference type="Proteomes" id="UP001205843"/>
    </source>
</evidence>
<reference evidence="2" key="1">
    <citation type="submission" date="2022-03" db="EMBL/GenBank/DDBJ databases">
        <title>Genomic Encyclopedia of Type Strains, Phase III (KMG-III): the genomes of soil and plant-associated and newly described type strains.</title>
        <authorList>
            <person name="Whitman W."/>
        </authorList>
    </citation>
    <scope>NUCLEOTIDE SEQUENCE</scope>
    <source>
        <strain evidence="2">ANL 6-2</strain>
    </source>
</reference>
<keyword evidence="1" id="KW-0812">Transmembrane</keyword>
<keyword evidence="3" id="KW-1185">Reference proteome</keyword>
<comment type="caution">
    <text evidence="2">The sequence shown here is derived from an EMBL/GenBank/DDBJ whole genome shotgun (WGS) entry which is preliminary data.</text>
</comment>
<feature type="transmembrane region" description="Helical" evidence="1">
    <location>
        <begin position="119"/>
        <end position="147"/>
    </location>
</feature>
<dbReference type="EMBL" id="JALJXV010000013">
    <property type="protein sequence ID" value="MCP1677123.1"/>
    <property type="molecule type" value="Genomic_DNA"/>
</dbReference>
<dbReference type="AlphaFoldDB" id="A0AAE3G8S5"/>